<feature type="domain" description="Fimbrial-type adhesion" evidence="6">
    <location>
        <begin position="30"/>
        <end position="185"/>
    </location>
</feature>
<evidence type="ECO:0000256" key="2">
    <source>
        <dbReference type="ARBA" id="ARBA00006671"/>
    </source>
</evidence>
<name>A0AA94H593_9ENTR</name>
<dbReference type="Proteomes" id="UP000182314">
    <property type="component" value="Unassembled WGS sequence"/>
</dbReference>
<feature type="chain" id="PRO_5041689116" evidence="5">
    <location>
        <begin position="26"/>
        <end position="185"/>
    </location>
</feature>
<sequence length="185" mass="18800">MKNLKTTALASFVVLALSSISSVSAADGTINFTGEITDAGCNTSINGSGASTGDVDMGKVAKTAFKGVGSTVDGAASSTGFTIEMEDCPSTITSVTFKFDGQNENGDDTVLALTAGANSATGVGIQLYDKDRNVIQLAKASAPYTITNTGAGTTNSLPFYAKYIQTQNTVTTGPANSVATFTVNY</sequence>
<gene>
    <name evidence="7" type="ORF">AWR26_04270</name>
    <name evidence="8" type="ORF">SAMN05216286_3458</name>
</gene>
<evidence type="ECO:0000256" key="5">
    <source>
        <dbReference type="SAM" id="SignalP"/>
    </source>
</evidence>
<dbReference type="PANTHER" id="PTHR33420">
    <property type="entry name" value="FIMBRIAL SUBUNIT ELFA-RELATED"/>
    <property type="match status" value="1"/>
</dbReference>
<comment type="similarity">
    <text evidence="2">Belongs to the fimbrial protein family.</text>
</comment>
<dbReference type="InterPro" id="IPR036937">
    <property type="entry name" value="Adhesion_dom_fimbrial_sf"/>
</dbReference>
<dbReference type="EMBL" id="CP014007">
    <property type="protein sequence ID" value="ANI81404.1"/>
    <property type="molecule type" value="Genomic_DNA"/>
</dbReference>
<accession>A0AA94H593</accession>
<dbReference type="PANTHER" id="PTHR33420:SF3">
    <property type="entry name" value="FIMBRIAL SUBUNIT ELFA"/>
    <property type="match status" value="1"/>
</dbReference>
<feature type="signal peptide" evidence="5">
    <location>
        <begin position="1"/>
        <end position="25"/>
    </location>
</feature>
<evidence type="ECO:0000313" key="10">
    <source>
        <dbReference type="Proteomes" id="UP000182314"/>
    </source>
</evidence>
<evidence type="ECO:0000256" key="3">
    <source>
        <dbReference type="ARBA" id="ARBA00022729"/>
    </source>
</evidence>
<reference evidence="7 9" key="2">
    <citation type="submission" date="2021-03" db="EMBL/GenBank/DDBJ databases">
        <authorList>
            <person name="Li Y."/>
            <person name="Li S."/>
            <person name="Chen M."/>
            <person name="Peng G."/>
            <person name="Tan Z."/>
            <person name="An Q."/>
        </authorList>
    </citation>
    <scope>NUCLEOTIDE SEQUENCE [LARGE SCALE GENOMIC DNA]</scope>
    <source>
        <strain evidence="7 9">Ola 51</strain>
    </source>
</reference>
<comment type="subcellular location">
    <subcellularLocation>
        <location evidence="1">Fimbrium</location>
    </subcellularLocation>
</comment>
<dbReference type="EMBL" id="FOKO01000004">
    <property type="protein sequence ID" value="SFC85138.1"/>
    <property type="molecule type" value="Genomic_DNA"/>
</dbReference>
<protein>
    <submittedName>
        <fullName evidence="7">Fimbrial protein</fullName>
    </submittedName>
    <submittedName>
        <fullName evidence="8">Major type 1 subunit fimbrin (Pilin)</fullName>
    </submittedName>
</protein>
<dbReference type="InterPro" id="IPR000259">
    <property type="entry name" value="Adhesion_dom_fimbrial"/>
</dbReference>
<evidence type="ECO:0000256" key="1">
    <source>
        <dbReference type="ARBA" id="ARBA00004561"/>
    </source>
</evidence>
<reference evidence="8 10" key="1">
    <citation type="submission" date="2016-10" db="EMBL/GenBank/DDBJ databases">
        <authorList>
            <person name="Varghese N."/>
            <person name="Submissions S."/>
        </authorList>
    </citation>
    <scope>NUCLEOTIDE SEQUENCE [LARGE SCALE GENOMIC DNA]</scope>
    <source>
        <strain evidence="8 10">CGMCC 1.7012</strain>
    </source>
</reference>
<evidence type="ECO:0000313" key="7">
    <source>
        <dbReference type="EMBL" id="ANI81404.1"/>
    </source>
</evidence>
<dbReference type="KEGG" id="kor:AWR26_04270"/>
<dbReference type="SUPFAM" id="SSF49401">
    <property type="entry name" value="Bacterial adhesins"/>
    <property type="match status" value="1"/>
</dbReference>
<keyword evidence="3 5" id="KW-0732">Signal</keyword>
<dbReference type="Gene3D" id="2.60.40.1090">
    <property type="entry name" value="Fimbrial-type adhesion domain"/>
    <property type="match status" value="1"/>
</dbReference>
<evidence type="ECO:0000259" key="6">
    <source>
        <dbReference type="Pfam" id="PF00419"/>
    </source>
</evidence>
<keyword evidence="4" id="KW-0281">Fimbrium</keyword>
<dbReference type="AlphaFoldDB" id="A0AA94H593"/>
<dbReference type="Pfam" id="PF00419">
    <property type="entry name" value="Fimbrial"/>
    <property type="match status" value="1"/>
</dbReference>
<dbReference type="RefSeq" id="WP_064563854.1">
    <property type="nucleotide sequence ID" value="NZ_CP014007.2"/>
</dbReference>
<evidence type="ECO:0000313" key="9">
    <source>
        <dbReference type="Proteomes" id="UP000078227"/>
    </source>
</evidence>
<evidence type="ECO:0000256" key="4">
    <source>
        <dbReference type="ARBA" id="ARBA00023263"/>
    </source>
</evidence>
<keyword evidence="9" id="KW-1185">Reference proteome</keyword>
<dbReference type="GO" id="GO:0043709">
    <property type="term" value="P:cell adhesion involved in single-species biofilm formation"/>
    <property type="evidence" value="ECO:0007669"/>
    <property type="project" value="TreeGrafter"/>
</dbReference>
<organism evidence="8 10">
    <name type="scientific">Kosakonia oryzae</name>
    <dbReference type="NCBI Taxonomy" id="497725"/>
    <lineage>
        <taxon>Bacteria</taxon>
        <taxon>Pseudomonadati</taxon>
        <taxon>Pseudomonadota</taxon>
        <taxon>Gammaproteobacteria</taxon>
        <taxon>Enterobacterales</taxon>
        <taxon>Enterobacteriaceae</taxon>
        <taxon>Kosakonia</taxon>
    </lineage>
</organism>
<dbReference type="InterPro" id="IPR008966">
    <property type="entry name" value="Adhesion_dom_sf"/>
</dbReference>
<proteinExistence type="inferred from homology"/>
<evidence type="ECO:0000313" key="8">
    <source>
        <dbReference type="EMBL" id="SFC85138.1"/>
    </source>
</evidence>
<dbReference type="GO" id="GO:0009289">
    <property type="term" value="C:pilus"/>
    <property type="evidence" value="ECO:0007669"/>
    <property type="project" value="UniProtKB-SubCell"/>
</dbReference>
<dbReference type="Proteomes" id="UP000078227">
    <property type="component" value="Chromosome"/>
</dbReference>
<dbReference type="InterPro" id="IPR050263">
    <property type="entry name" value="Bact_Fimbrial_Adh_Pro"/>
</dbReference>